<evidence type="ECO:0000256" key="2">
    <source>
        <dbReference type="ARBA" id="ARBA00012962"/>
    </source>
</evidence>
<dbReference type="GO" id="GO:0004764">
    <property type="term" value="F:shikimate 3-dehydrogenase (NADP+) activity"/>
    <property type="evidence" value="ECO:0007669"/>
    <property type="project" value="UniProtKB-UniRule"/>
</dbReference>
<dbReference type="Gene3D" id="3.40.50.720">
    <property type="entry name" value="NAD(P)-binding Rossmann-like Domain"/>
    <property type="match status" value="1"/>
</dbReference>
<dbReference type="GO" id="GO:0009423">
    <property type="term" value="P:chorismate biosynthetic process"/>
    <property type="evidence" value="ECO:0007669"/>
    <property type="project" value="UniProtKB-UniRule"/>
</dbReference>
<dbReference type="UniPathway" id="UPA00053">
    <property type="reaction ID" value="UER00087"/>
</dbReference>
<comment type="caution">
    <text evidence="10">The sequence shown here is derived from an EMBL/GenBank/DDBJ whole genome shotgun (WGS) entry which is preliminary data.</text>
</comment>
<feature type="binding site" evidence="7">
    <location>
        <position position="232"/>
    </location>
    <ligand>
        <name>NADP(+)</name>
        <dbReference type="ChEBI" id="CHEBI:58349"/>
    </ligand>
</feature>
<dbReference type="Gene3D" id="3.40.50.10860">
    <property type="entry name" value="Leucine Dehydrogenase, chain A, domain 1"/>
    <property type="match status" value="1"/>
</dbReference>
<organism evidence="10 11">
    <name type="scientific">Liquorilactobacillus satsumensis DSM 16230 = JCM 12392</name>
    <dbReference type="NCBI Taxonomy" id="1423801"/>
    <lineage>
        <taxon>Bacteria</taxon>
        <taxon>Bacillati</taxon>
        <taxon>Bacillota</taxon>
        <taxon>Bacilli</taxon>
        <taxon>Lactobacillales</taxon>
        <taxon>Lactobacillaceae</taxon>
        <taxon>Liquorilactobacillus</taxon>
    </lineage>
</organism>
<dbReference type="EMBL" id="AZFQ01000034">
    <property type="protein sequence ID" value="KRL98989.1"/>
    <property type="molecule type" value="Genomic_DNA"/>
</dbReference>
<evidence type="ECO:0000256" key="4">
    <source>
        <dbReference type="ARBA" id="ARBA00022857"/>
    </source>
</evidence>
<evidence type="ECO:0000256" key="3">
    <source>
        <dbReference type="ARBA" id="ARBA00022605"/>
    </source>
</evidence>
<dbReference type="InterPro" id="IPR036291">
    <property type="entry name" value="NAD(P)-bd_dom_sf"/>
</dbReference>
<dbReference type="Pfam" id="PF08501">
    <property type="entry name" value="Shikimate_dh_N"/>
    <property type="match status" value="1"/>
</dbReference>
<dbReference type="GO" id="GO:0019632">
    <property type="term" value="P:shikimate metabolic process"/>
    <property type="evidence" value="ECO:0007669"/>
    <property type="project" value="InterPro"/>
</dbReference>
<keyword evidence="5 7" id="KW-0560">Oxidoreductase</keyword>
<feature type="active site" description="Proton acceptor" evidence="7">
    <location>
        <position position="71"/>
    </location>
</feature>
<dbReference type="SUPFAM" id="SSF53223">
    <property type="entry name" value="Aminoacid dehydrogenase-like, N-terminal domain"/>
    <property type="match status" value="1"/>
</dbReference>
<keyword evidence="4 7" id="KW-0521">NADP</keyword>
<name>A0A0R1UZX8_9LACO</name>
<dbReference type="AlphaFoldDB" id="A0A0R1UZX8"/>
<keyword evidence="11" id="KW-1185">Reference proteome</keyword>
<comment type="subunit">
    <text evidence="7">Homodimer.</text>
</comment>
<feature type="binding site" evidence="7">
    <location>
        <begin position="131"/>
        <end position="135"/>
    </location>
    <ligand>
        <name>NADP(+)</name>
        <dbReference type="ChEBI" id="CHEBI:58349"/>
    </ligand>
</feature>
<evidence type="ECO:0000313" key="10">
    <source>
        <dbReference type="EMBL" id="KRL98989.1"/>
    </source>
</evidence>
<dbReference type="EC" id="1.1.1.25" evidence="2 7"/>
<feature type="binding site" evidence="7">
    <location>
        <position position="67"/>
    </location>
    <ligand>
        <name>shikimate</name>
        <dbReference type="ChEBI" id="CHEBI:36208"/>
    </ligand>
</feature>
<keyword evidence="3 7" id="KW-0028">Amino-acid biosynthesis</keyword>
<sequence length="293" mass="32219">MEFNGNTELYGFIAHPAHHSLSPLMHNLSFQKRKINACYLAFDIQPPNFATIAASFCAWGLSGANVSMPYKQQFIPYLDELTPRAQRINAVNTIKNTQGRLTGDSTDGAGLFADLKARGFKTHGKTAMILGAGGAGRAIIAAAADYNLQKVFVCKRPNQTFAQTAAWLETLKQQTETDFELLNYQDSEKIATCLQESELLVNATNVGMDQQHLPLAATILSSLSQKQFVYDIIYQPLETPLLKLAAAHGCQCSNGIGMLLWQGALAFEFWTGQTMPVTSVKQALLAEIRRRTI</sequence>
<evidence type="ECO:0000313" key="11">
    <source>
        <dbReference type="Proteomes" id="UP000051166"/>
    </source>
</evidence>
<dbReference type="PANTHER" id="PTHR21089">
    <property type="entry name" value="SHIKIMATE DEHYDROGENASE"/>
    <property type="match status" value="1"/>
</dbReference>
<dbReference type="InterPro" id="IPR022893">
    <property type="entry name" value="Shikimate_DH_fam"/>
</dbReference>
<feature type="binding site" evidence="7">
    <location>
        <begin position="20"/>
        <end position="22"/>
    </location>
    <ligand>
        <name>shikimate</name>
        <dbReference type="ChEBI" id="CHEBI:36208"/>
    </ligand>
</feature>
<dbReference type="GO" id="GO:0050661">
    <property type="term" value="F:NADP binding"/>
    <property type="evidence" value="ECO:0007669"/>
    <property type="project" value="InterPro"/>
</dbReference>
<evidence type="ECO:0000256" key="1">
    <source>
        <dbReference type="ARBA" id="ARBA00004871"/>
    </source>
</evidence>
<dbReference type="GeneID" id="98307712"/>
<dbReference type="GO" id="GO:0009073">
    <property type="term" value="P:aromatic amino acid family biosynthetic process"/>
    <property type="evidence" value="ECO:0007669"/>
    <property type="project" value="UniProtKB-KW"/>
</dbReference>
<dbReference type="InterPro" id="IPR046346">
    <property type="entry name" value="Aminoacid_DH-like_N_sf"/>
</dbReference>
<evidence type="ECO:0000259" key="8">
    <source>
        <dbReference type="Pfam" id="PF08501"/>
    </source>
</evidence>
<dbReference type="Proteomes" id="UP000051166">
    <property type="component" value="Unassembled WGS sequence"/>
</dbReference>
<comment type="function">
    <text evidence="7">Involved in the biosynthesis of the chorismate, which leads to the biosynthesis of aromatic amino acids. Catalyzes the reversible NADPH linked reduction of 3-dehydroshikimate (DHSA) to yield shikimate (SA).</text>
</comment>
<dbReference type="CDD" id="cd01065">
    <property type="entry name" value="NAD_bind_Shikimate_DH"/>
    <property type="match status" value="1"/>
</dbReference>
<protein>
    <recommendedName>
        <fullName evidence="2 7">Shikimate dehydrogenase (NADP(+))</fullName>
        <shortName evidence="7">SDH</shortName>
        <ecNumber evidence="2 7">1.1.1.25</ecNumber>
    </recommendedName>
</protein>
<evidence type="ECO:0000256" key="7">
    <source>
        <dbReference type="HAMAP-Rule" id="MF_00222"/>
    </source>
</evidence>
<dbReference type="OrthoDB" id="9792692at2"/>
<dbReference type="STRING" id="1423801.FD50_GL000255"/>
<feature type="binding site" evidence="7">
    <location>
        <position position="107"/>
    </location>
    <ligand>
        <name>shikimate</name>
        <dbReference type="ChEBI" id="CHEBI:36208"/>
    </ligand>
</feature>
<dbReference type="PATRIC" id="fig|1423801.4.peg.262"/>
<comment type="similarity">
    <text evidence="7">Belongs to the shikimate dehydrogenase family.</text>
</comment>
<proteinExistence type="inferred from homology"/>
<feature type="binding site" evidence="7">
    <location>
        <position position="92"/>
    </location>
    <ligand>
        <name>shikimate</name>
        <dbReference type="ChEBI" id="CHEBI:36208"/>
    </ligand>
</feature>
<feature type="binding site" evidence="7">
    <location>
        <position position="255"/>
    </location>
    <ligand>
        <name>NADP(+)</name>
        <dbReference type="ChEBI" id="CHEBI:58349"/>
    </ligand>
</feature>
<evidence type="ECO:0000256" key="5">
    <source>
        <dbReference type="ARBA" id="ARBA00023002"/>
    </source>
</evidence>
<dbReference type="HAMAP" id="MF_00222">
    <property type="entry name" value="Shikimate_DH_AroE"/>
    <property type="match status" value="1"/>
</dbReference>
<feature type="binding site" evidence="7">
    <location>
        <position position="262"/>
    </location>
    <ligand>
        <name>shikimate</name>
        <dbReference type="ChEBI" id="CHEBI:36208"/>
    </ligand>
</feature>
<accession>A0A0R1UZX8</accession>
<dbReference type="Pfam" id="PF18317">
    <property type="entry name" value="SDH_C"/>
    <property type="match status" value="1"/>
</dbReference>
<comment type="caution">
    <text evidence="7">Lacks conserved residue(s) required for the propagation of feature annotation.</text>
</comment>
<gene>
    <name evidence="7" type="primary">aroE</name>
    <name evidence="10" type="ORF">FD50_GL000255</name>
</gene>
<dbReference type="InterPro" id="IPR041121">
    <property type="entry name" value="SDH_C"/>
</dbReference>
<dbReference type="SUPFAM" id="SSF51735">
    <property type="entry name" value="NAD(P)-binding Rossmann-fold domains"/>
    <property type="match status" value="1"/>
</dbReference>
<evidence type="ECO:0000259" key="9">
    <source>
        <dbReference type="Pfam" id="PF18317"/>
    </source>
</evidence>
<dbReference type="InterPro" id="IPR013708">
    <property type="entry name" value="Shikimate_DH-bd_N"/>
</dbReference>
<feature type="domain" description="Shikimate dehydrogenase substrate binding N-terminal" evidence="8">
    <location>
        <begin position="13"/>
        <end position="94"/>
    </location>
</feature>
<comment type="pathway">
    <text evidence="1 7">Metabolic intermediate biosynthesis; chorismate biosynthesis; chorismate from D-erythrose 4-phosphate and phosphoenolpyruvate: step 4/7.</text>
</comment>
<dbReference type="PANTHER" id="PTHR21089:SF1">
    <property type="entry name" value="BIFUNCTIONAL 3-DEHYDROQUINATE DEHYDRATASE_SHIKIMATE DEHYDROGENASE, CHLOROPLASTIC"/>
    <property type="match status" value="1"/>
</dbReference>
<feature type="domain" description="SDH C-terminal" evidence="9">
    <location>
        <begin position="255"/>
        <end position="285"/>
    </location>
</feature>
<dbReference type="GO" id="GO:0008652">
    <property type="term" value="P:amino acid biosynthetic process"/>
    <property type="evidence" value="ECO:0007669"/>
    <property type="project" value="UniProtKB-KW"/>
</dbReference>
<dbReference type="NCBIfam" id="TIGR00507">
    <property type="entry name" value="aroE"/>
    <property type="match status" value="1"/>
</dbReference>
<comment type="catalytic activity">
    <reaction evidence="7">
        <text>shikimate + NADP(+) = 3-dehydroshikimate + NADPH + H(+)</text>
        <dbReference type="Rhea" id="RHEA:17737"/>
        <dbReference type="ChEBI" id="CHEBI:15378"/>
        <dbReference type="ChEBI" id="CHEBI:16630"/>
        <dbReference type="ChEBI" id="CHEBI:36208"/>
        <dbReference type="ChEBI" id="CHEBI:57783"/>
        <dbReference type="ChEBI" id="CHEBI:58349"/>
        <dbReference type="EC" id="1.1.1.25"/>
    </reaction>
</comment>
<feature type="binding site" evidence="7">
    <location>
        <position position="234"/>
    </location>
    <ligand>
        <name>shikimate</name>
        <dbReference type="ChEBI" id="CHEBI:36208"/>
    </ligand>
</feature>
<reference evidence="10 11" key="1">
    <citation type="journal article" date="2015" name="Genome Announc.">
        <title>Expanding the biotechnology potential of lactobacilli through comparative genomics of 213 strains and associated genera.</title>
        <authorList>
            <person name="Sun Z."/>
            <person name="Harris H.M."/>
            <person name="McCann A."/>
            <person name="Guo C."/>
            <person name="Argimon S."/>
            <person name="Zhang W."/>
            <person name="Yang X."/>
            <person name="Jeffery I.B."/>
            <person name="Cooney J.C."/>
            <person name="Kagawa T.F."/>
            <person name="Liu W."/>
            <person name="Song Y."/>
            <person name="Salvetti E."/>
            <person name="Wrobel A."/>
            <person name="Rasinkangas P."/>
            <person name="Parkhill J."/>
            <person name="Rea M.C."/>
            <person name="O'Sullivan O."/>
            <person name="Ritari J."/>
            <person name="Douillard F.P."/>
            <person name="Paul Ross R."/>
            <person name="Yang R."/>
            <person name="Briner A.E."/>
            <person name="Felis G.E."/>
            <person name="de Vos W.M."/>
            <person name="Barrangou R."/>
            <person name="Klaenhammer T.R."/>
            <person name="Caufield P.W."/>
            <person name="Cui Y."/>
            <person name="Zhang H."/>
            <person name="O'Toole P.W."/>
        </authorList>
    </citation>
    <scope>NUCLEOTIDE SEQUENCE [LARGE SCALE GENOMIC DNA]</scope>
    <source>
        <strain evidence="10 11">DSM 16230</strain>
    </source>
</reference>
<dbReference type="RefSeq" id="WP_056960418.1">
    <property type="nucleotide sequence ID" value="NZ_AZFQ01000034.1"/>
</dbReference>
<keyword evidence="6 7" id="KW-0057">Aromatic amino acid biosynthesis</keyword>
<evidence type="ECO:0000256" key="6">
    <source>
        <dbReference type="ARBA" id="ARBA00023141"/>
    </source>
</evidence>
<dbReference type="InterPro" id="IPR011342">
    <property type="entry name" value="Shikimate_DH"/>
</dbReference>